<dbReference type="Gene3D" id="1.10.4030.10">
    <property type="entry name" value="Porin chaperone SurA, peptide-binding domain"/>
    <property type="match status" value="1"/>
</dbReference>
<keyword evidence="2" id="KW-1003">Cell membrane</keyword>
<keyword evidence="15" id="KW-1185">Reference proteome</keyword>
<dbReference type="Proteomes" id="UP000477680">
    <property type="component" value="Chromosome"/>
</dbReference>
<dbReference type="SUPFAM" id="SSF54534">
    <property type="entry name" value="FKBP-like"/>
    <property type="match status" value="1"/>
</dbReference>
<dbReference type="GO" id="GO:0003755">
    <property type="term" value="F:peptidyl-prolyl cis-trans isomerase activity"/>
    <property type="evidence" value="ECO:0007669"/>
    <property type="project" value="UniProtKB-KW"/>
</dbReference>
<evidence type="ECO:0000313" key="14">
    <source>
        <dbReference type="EMBL" id="QIB67423.1"/>
    </source>
</evidence>
<dbReference type="InterPro" id="IPR023058">
    <property type="entry name" value="PPIase_PpiC_CS"/>
</dbReference>
<evidence type="ECO:0000256" key="1">
    <source>
        <dbReference type="ARBA" id="ARBA00004382"/>
    </source>
</evidence>
<dbReference type="GO" id="GO:0005886">
    <property type="term" value="C:plasma membrane"/>
    <property type="evidence" value="ECO:0007669"/>
    <property type="project" value="UniProtKB-SubCell"/>
</dbReference>
<evidence type="ECO:0000256" key="12">
    <source>
        <dbReference type="SAM" id="Phobius"/>
    </source>
</evidence>
<dbReference type="InterPro" id="IPR052029">
    <property type="entry name" value="PpiD_chaperone"/>
</dbReference>
<evidence type="ECO:0000313" key="15">
    <source>
        <dbReference type="Proteomes" id="UP000477680"/>
    </source>
</evidence>
<dbReference type="PROSITE" id="PS50198">
    <property type="entry name" value="PPIC_PPIASE_2"/>
    <property type="match status" value="1"/>
</dbReference>
<dbReference type="InterPro" id="IPR027304">
    <property type="entry name" value="Trigger_fact/SurA_dom_sf"/>
</dbReference>
<evidence type="ECO:0000256" key="2">
    <source>
        <dbReference type="ARBA" id="ARBA00022475"/>
    </source>
</evidence>
<gene>
    <name evidence="14" type="ORF">G3T16_20565</name>
</gene>
<dbReference type="EMBL" id="CP048711">
    <property type="protein sequence ID" value="QIB67423.1"/>
    <property type="molecule type" value="Genomic_DNA"/>
</dbReference>
<feature type="domain" description="PpiC" evidence="13">
    <location>
        <begin position="265"/>
        <end position="364"/>
    </location>
</feature>
<dbReference type="KEGG" id="kim:G3T16_20565"/>
<dbReference type="Gene3D" id="3.10.50.40">
    <property type="match status" value="1"/>
</dbReference>
<evidence type="ECO:0000256" key="8">
    <source>
        <dbReference type="ARBA" id="ARBA00038408"/>
    </source>
</evidence>
<evidence type="ECO:0000256" key="9">
    <source>
        <dbReference type="ARBA" id="ARBA00040743"/>
    </source>
</evidence>
<evidence type="ECO:0000256" key="11">
    <source>
        <dbReference type="PROSITE-ProRule" id="PRU00278"/>
    </source>
</evidence>
<organism evidence="14 15">
    <name type="scientific">Kineobactrum salinum</name>
    <dbReference type="NCBI Taxonomy" id="2708301"/>
    <lineage>
        <taxon>Bacteria</taxon>
        <taxon>Pseudomonadati</taxon>
        <taxon>Pseudomonadota</taxon>
        <taxon>Gammaproteobacteria</taxon>
        <taxon>Cellvibrionales</taxon>
        <taxon>Halieaceae</taxon>
        <taxon>Kineobactrum</taxon>
    </lineage>
</organism>
<keyword evidence="11 14" id="KW-0413">Isomerase</keyword>
<feature type="transmembrane region" description="Helical" evidence="12">
    <location>
        <begin position="12"/>
        <end position="30"/>
    </location>
</feature>
<evidence type="ECO:0000256" key="10">
    <source>
        <dbReference type="ARBA" id="ARBA00042775"/>
    </source>
</evidence>
<keyword evidence="5 12" id="KW-1133">Transmembrane helix</keyword>
<reference evidence="14 15" key="1">
    <citation type="submission" date="2020-02" db="EMBL/GenBank/DDBJ databases">
        <title>Genome sequencing for Kineobactrum sp. M2.</title>
        <authorList>
            <person name="Park S.-J."/>
        </authorList>
    </citation>
    <scope>NUCLEOTIDE SEQUENCE [LARGE SCALE GENOMIC DNA]</scope>
    <source>
        <strain evidence="14 15">M2</strain>
    </source>
</reference>
<dbReference type="PANTHER" id="PTHR47529:SF1">
    <property type="entry name" value="PERIPLASMIC CHAPERONE PPID"/>
    <property type="match status" value="1"/>
</dbReference>
<dbReference type="InterPro" id="IPR000297">
    <property type="entry name" value="PPIase_PpiC"/>
</dbReference>
<evidence type="ECO:0000256" key="5">
    <source>
        <dbReference type="ARBA" id="ARBA00022989"/>
    </source>
</evidence>
<keyword evidence="4 12" id="KW-0812">Transmembrane</keyword>
<dbReference type="InterPro" id="IPR046357">
    <property type="entry name" value="PPIase_dom_sf"/>
</dbReference>
<dbReference type="PROSITE" id="PS01096">
    <property type="entry name" value="PPIC_PPIASE_1"/>
    <property type="match status" value="1"/>
</dbReference>
<keyword evidence="3" id="KW-0997">Cell inner membrane</keyword>
<evidence type="ECO:0000256" key="3">
    <source>
        <dbReference type="ARBA" id="ARBA00022519"/>
    </source>
</evidence>
<dbReference type="Pfam" id="PF13616">
    <property type="entry name" value="Rotamase_3"/>
    <property type="match status" value="1"/>
</dbReference>
<evidence type="ECO:0000259" key="13">
    <source>
        <dbReference type="PROSITE" id="PS50198"/>
    </source>
</evidence>
<keyword evidence="7" id="KW-0143">Chaperone</keyword>
<evidence type="ECO:0000256" key="4">
    <source>
        <dbReference type="ARBA" id="ARBA00022692"/>
    </source>
</evidence>
<proteinExistence type="inferred from homology"/>
<sequence>MLQDLRKSTQGTAAKVIIAVIVLSFALFGLESILVSGGRDTVAEVNGEAISPAELQQAVDTQRRQLISMLGEDLDPAMLDEQRLSARALEGIINRKVLLQSAVELDLVVSEQELGKVIAGMEQFQMDGQFSPEMYKSLLASAGYTPASFKRALRDDLLVNQLRSGLAGSDFATPAELELNARILGEQRDIRYLTIPFAPFLEDAGGDIEQADIEAYYRANEERFRTPETVELNYLELTLDDFREAVDENAIEEEYQLEISNYQYQSENRVSHILLQQRSDESGDEFEARVNEVQQALAGGQDFAEVAAAMSDDVGSASNGGDLGFTAGDAFPEAMEEAIGALEVNEISGPVVTEAGTHILQVTERREADPPSLDELRPELERRLQEREARVALLLAVEELRDLAFNADNLQRPASELGLEVKRSEPISRDQDTGPLASPKVIRAAFSEDVLELGHNSEVLELDSNRFVAVHVHRHNPPALQSLDLVRDEIVAALTEQQAREQLQSAAEEAVAAVESGESVESVAKRLDYEWQVELGAQRSNRMVPQPVLQRAFRLPEPTTEPLVDYVIDDQGNGLVLQLLRAKPGTLASYPAEEQRELRQRVSSEFGALLQVEHQQGLRAEADISIRN</sequence>
<evidence type="ECO:0000256" key="6">
    <source>
        <dbReference type="ARBA" id="ARBA00023136"/>
    </source>
</evidence>
<name>A0A6C0U6C9_9GAMM</name>
<dbReference type="RefSeq" id="WP_163496850.1">
    <property type="nucleotide sequence ID" value="NZ_CP048711.1"/>
</dbReference>
<dbReference type="PANTHER" id="PTHR47529">
    <property type="entry name" value="PEPTIDYL-PROLYL CIS-TRANS ISOMERASE D"/>
    <property type="match status" value="1"/>
</dbReference>
<dbReference type="AlphaFoldDB" id="A0A6C0U6C9"/>
<protein>
    <recommendedName>
        <fullName evidence="9">Periplasmic chaperone PpiD</fullName>
    </recommendedName>
    <alternativeName>
        <fullName evidence="10">Periplasmic folding chaperone</fullName>
    </alternativeName>
</protein>
<dbReference type="Pfam" id="PF13624">
    <property type="entry name" value="SurA_N_3"/>
    <property type="match status" value="1"/>
</dbReference>
<keyword evidence="11" id="KW-0697">Rotamase</keyword>
<comment type="subcellular location">
    <subcellularLocation>
        <location evidence="1">Cell inner membrane</location>
        <topology evidence="1">Single-pass type II membrane protein</topology>
        <orientation evidence="1">Periplasmic side</orientation>
    </subcellularLocation>
</comment>
<comment type="similarity">
    <text evidence="8">Belongs to the PpiD chaperone family.</text>
</comment>
<accession>A0A6C0U6C9</accession>
<dbReference type="SUPFAM" id="SSF109998">
    <property type="entry name" value="Triger factor/SurA peptide-binding domain-like"/>
    <property type="match status" value="1"/>
</dbReference>
<keyword evidence="6 12" id="KW-0472">Membrane</keyword>
<evidence type="ECO:0000256" key="7">
    <source>
        <dbReference type="ARBA" id="ARBA00023186"/>
    </source>
</evidence>